<dbReference type="InterPro" id="IPR016024">
    <property type="entry name" value="ARM-type_fold"/>
</dbReference>
<sequence length="865" mass="99062">MREGSASWLQLEEVIKDRILYYAVVKLEGKRCYLCLCSHFFYLTSENMENEPVQFSFEQLSTVTTDPDDSSLIQITLSNSKITKEFVFETSQKDQLLREFRVHWKNDRVTRNMLSGSASLNVVKQKIKFTRRKESSLIQSSKNQRELFSTYVIALDDEYKKQEADDLTSDTKLKSITFKHNNGNLIKVSMVKERSMQSPQMNLRTLAEKVATCEYLRNNVDYKIVSSDGFDKDRSNQILDKSVWSGYQISLQTLENVTTRVVIVTRRSYLPPFGDKYEDIVFEMSGPNSEVTLLEKIVHSLHSTSNCFIYDTLLLRTRLESLTADDDFYTWCYKRLQMEPEVVNDPEVTSLDDFMTALKALTISNKVSQELLHRPTKIENKLFSNSNVPREQLSAYLAFKMDSGVINVGDCFLNEVVDRIKNPNTDEKVKSALSQLLDYALHLKPKDEPFVWDQSLDVRIDKVEFKASSKQDMVLSTLTPFDSYTPQEAEDDSALTGQSFFESDPNHAEAKNRFQRVAHQQAACRRINEPPCHMNTTFFSKLLQLNYFTSATILTKLITFAIRTTKEYNIMHHICTKALQLVYQREDVKIHFCNDQAFLHAMAGLLRYDDHALLMMVCRLFCKLTADSVHVKDWFASTGYFYFVADHISCPTTQHDAIALLINVLQNCMDSTKRRGLIAEQVYLVSLLLERIKTNYNTMSVGRLEMLRAASGAILVLSADEEYCGLFVERLVIKECVKLIHMMHQKLSVESDHNVASLLMNIFAFLMVAGSFEGYRDHVVRANYNDESTIVEMTCECVSVLLNSQDKHVDLLRVAFGLLLVLSASSDALEQMNKSKLCELMVTCSDKCADVKTKGIINTLSARLK</sequence>
<organism evidence="1 2">
    <name type="scientific">Acrasis kona</name>
    <dbReference type="NCBI Taxonomy" id="1008807"/>
    <lineage>
        <taxon>Eukaryota</taxon>
        <taxon>Discoba</taxon>
        <taxon>Heterolobosea</taxon>
        <taxon>Tetramitia</taxon>
        <taxon>Eutetramitia</taxon>
        <taxon>Acrasidae</taxon>
        <taxon>Acrasis</taxon>
    </lineage>
</organism>
<dbReference type="InterPro" id="IPR011989">
    <property type="entry name" value="ARM-like"/>
</dbReference>
<accession>A0AAW2YXB2</accession>
<dbReference type="SUPFAM" id="SSF48371">
    <property type="entry name" value="ARM repeat"/>
    <property type="match status" value="1"/>
</dbReference>
<evidence type="ECO:0000313" key="2">
    <source>
        <dbReference type="Proteomes" id="UP001431209"/>
    </source>
</evidence>
<dbReference type="EMBL" id="JAOPGA020000755">
    <property type="protein sequence ID" value="KAL0481341.1"/>
    <property type="molecule type" value="Genomic_DNA"/>
</dbReference>
<dbReference type="Gene3D" id="1.25.10.10">
    <property type="entry name" value="Leucine-rich Repeat Variant"/>
    <property type="match status" value="1"/>
</dbReference>
<name>A0AAW2YXB2_9EUKA</name>
<dbReference type="AlphaFoldDB" id="A0AAW2YXB2"/>
<proteinExistence type="predicted"/>
<comment type="caution">
    <text evidence="1">The sequence shown here is derived from an EMBL/GenBank/DDBJ whole genome shotgun (WGS) entry which is preliminary data.</text>
</comment>
<keyword evidence="2" id="KW-1185">Reference proteome</keyword>
<dbReference type="Proteomes" id="UP001431209">
    <property type="component" value="Unassembled WGS sequence"/>
</dbReference>
<protein>
    <submittedName>
        <fullName evidence="1">DNA polymerase IV</fullName>
    </submittedName>
</protein>
<reference evidence="1 2" key="1">
    <citation type="submission" date="2024-03" db="EMBL/GenBank/DDBJ databases">
        <title>The Acrasis kona genome and developmental transcriptomes reveal deep origins of eukaryotic multicellular pathways.</title>
        <authorList>
            <person name="Sheikh S."/>
            <person name="Fu C.-J."/>
            <person name="Brown M.W."/>
            <person name="Baldauf S.L."/>
        </authorList>
    </citation>
    <scope>NUCLEOTIDE SEQUENCE [LARGE SCALE GENOMIC DNA]</scope>
    <source>
        <strain evidence="1 2">ATCC MYA-3509</strain>
    </source>
</reference>
<evidence type="ECO:0000313" key="1">
    <source>
        <dbReference type="EMBL" id="KAL0481341.1"/>
    </source>
</evidence>
<gene>
    <name evidence="1" type="ORF">AKO1_012733</name>
</gene>